<comment type="caution">
    <text evidence="4">The sequence shown here is derived from an EMBL/GenBank/DDBJ whole genome shotgun (WGS) entry which is preliminary data.</text>
</comment>
<dbReference type="Pfam" id="PF08161">
    <property type="entry name" value="RRP12_HEAT"/>
    <property type="match status" value="1"/>
</dbReference>
<name>A0A835B4D7_9POAL</name>
<organism evidence="4 5">
    <name type="scientific">Digitaria exilis</name>
    <dbReference type="NCBI Taxonomy" id="1010633"/>
    <lineage>
        <taxon>Eukaryota</taxon>
        <taxon>Viridiplantae</taxon>
        <taxon>Streptophyta</taxon>
        <taxon>Embryophyta</taxon>
        <taxon>Tracheophyta</taxon>
        <taxon>Spermatophyta</taxon>
        <taxon>Magnoliopsida</taxon>
        <taxon>Liliopsida</taxon>
        <taxon>Poales</taxon>
        <taxon>Poaceae</taxon>
        <taxon>PACMAD clade</taxon>
        <taxon>Panicoideae</taxon>
        <taxon>Panicodae</taxon>
        <taxon>Paniceae</taxon>
        <taxon>Anthephorinae</taxon>
        <taxon>Digitaria</taxon>
    </lineage>
</organism>
<keyword evidence="5" id="KW-1185">Reference proteome</keyword>
<feature type="domain" description="RRP12 HEAT" evidence="2">
    <location>
        <begin position="188"/>
        <end position="310"/>
    </location>
</feature>
<evidence type="ECO:0000256" key="1">
    <source>
        <dbReference type="SAM" id="MobiDB-lite"/>
    </source>
</evidence>
<dbReference type="OrthoDB" id="2192888at2759"/>
<dbReference type="PANTHER" id="PTHR48445">
    <property type="entry name" value="OS02G0782100 PROTEIN"/>
    <property type="match status" value="1"/>
</dbReference>
<evidence type="ECO:0000259" key="3">
    <source>
        <dbReference type="Pfam" id="PF25772"/>
    </source>
</evidence>
<dbReference type="InterPro" id="IPR057860">
    <property type="entry name" value="HEAT_RRP12_N"/>
</dbReference>
<gene>
    <name evidence="4" type="ORF">HU200_041442</name>
</gene>
<proteinExistence type="predicted"/>
<feature type="region of interest" description="Disordered" evidence="1">
    <location>
        <begin position="1"/>
        <end position="22"/>
    </location>
</feature>
<accession>A0A835B4D7</accession>
<protein>
    <submittedName>
        <fullName evidence="4">Uncharacterized protein</fullName>
    </submittedName>
</protein>
<dbReference type="Pfam" id="PF25772">
    <property type="entry name" value="HEAT_RRP12_N"/>
    <property type="match status" value="1"/>
</dbReference>
<evidence type="ECO:0000313" key="4">
    <source>
        <dbReference type="EMBL" id="KAF8690050.1"/>
    </source>
</evidence>
<feature type="domain" description="RRP12 N-terminal HEAT" evidence="3">
    <location>
        <begin position="23"/>
        <end position="181"/>
    </location>
</feature>
<evidence type="ECO:0000259" key="2">
    <source>
        <dbReference type="Pfam" id="PF08161"/>
    </source>
</evidence>
<evidence type="ECO:0000313" key="5">
    <source>
        <dbReference type="Proteomes" id="UP000636709"/>
    </source>
</evidence>
<dbReference type="Proteomes" id="UP000636709">
    <property type="component" value="Unassembled WGS sequence"/>
</dbReference>
<dbReference type="PANTHER" id="PTHR48445:SF1">
    <property type="entry name" value="OS02G0782100 PROTEIN"/>
    <property type="match status" value="1"/>
</dbReference>
<reference evidence="4" key="1">
    <citation type="submission" date="2020-07" db="EMBL/GenBank/DDBJ databases">
        <title>Genome sequence and genetic diversity analysis of an under-domesticated orphan crop, white fonio (Digitaria exilis).</title>
        <authorList>
            <person name="Bennetzen J.L."/>
            <person name="Chen S."/>
            <person name="Ma X."/>
            <person name="Wang X."/>
            <person name="Yssel A.E.J."/>
            <person name="Chaluvadi S.R."/>
            <person name="Johnson M."/>
            <person name="Gangashetty P."/>
            <person name="Hamidou F."/>
            <person name="Sanogo M.D."/>
            <person name="Zwaenepoel A."/>
            <person name="Wallace J."/>
            <person name="Van De Peer Y."/>
            <person name="Van Deynze A."/>
        </authorList>
    </citation>
    <scope>NUCLEOTIDE SEQUENCE</scope>
    <source>
        <tissue evidence="4">Leaves</tissue>
    </source>
</reference>
<dbReference type="AlphaFoldDB" id="A0A835B4D7"/>
<dbReference type="InterPro" id="IPR012978">
    <property type="entry name" value="HEAT_RRP12"/>
</dbReference>
<sequence length="326" mass="35339">MADVDMSELPQTPRSTAGDDDLSLLYGESDLAAAILERLGGSPREDHQHLCATAAAMAQAVRDRGVDATPVAYFAAAAAALAPLARAGAGGADGHVAGALLAFISAALPALPAAVVRTRGREVADDMVRVLELPSTPDSGVRAGLRCLAHLISAGDRANWETVEPLYTVILRLATDYRPKVWQNILASEFEEARFASVEAFKGLIDNCIDETMVSQGIAQIKARRQGLKSDPTVIEKICAILEGLLDVRYNDVWDKSFHESFQLIYSPKQLRTWPTCKNMSDDDFSFRKQLNACLGSAVSAMGPKNVLKFFRFGQYVLKMNGYSLF</sequence>
<dbReference type="EMBL" id="JACEFO010001995">
    <property type="protein sequence ID" value="KAF8690050.1"/>
    <property type="molecule type" value="Genomic_DNA"/>
</dbReference>